<feature type="transmembrane region" description="Helical" evidence="1">
    <location>
        <begin position="33"/>
        <end position="53"/>
    </location>
</feature>
<feature type="transmembrane region" description="Helical" evidence="1">
    <location>
        <begin position="6"/>
        <end position="24"/>
    </location>
</feature>
<feature type="transmembrane region" description="Helical" evidence="1">
    <location>
        <begin position="59"/>
        <end position="80"/>
    </location>
</feature>
<accession>A0A521D0W1</accession>
<sequence length="222" mass="25519">MENLPLYVSIVFVLTTMLTVFIFYKAAHNSKMVLIILSAWLIPQGIISFTDFYTKTDSIPPRFALLVFPPVLFIILFFTTTKGRKFIDSLDVRILTILHVVRIPVEVVLLWLFLYKVIPQLMTFEGRNFDILSGLTAPVIYYFGYVKKQIGKTALLFWNILCLGLLFNIVINAVLSAPFPFQQFAFDQPNIAVLYFPFVWLPCCVVPLVLFSHLATIRQLLK</sequence>
<feature type="transmembrane region" description="Helical" evidence="1">
    <location>
        <begin position="126"/>
        <end position="143"/>
    </location>
</feature>
<dbReference type="OrthoDB" id="675847at2"/>
<keyword evidence="1" id="KW-1133">Transmembrane helix</keyword>
<evidence type="ECO:0000313" key="3">
    <source>
        <dbReference type="Proteomes" id="UP000315971"/>
    </source>
</evidence>
<feature type="transmembrane region" description="Helical" evidence="1">
    <location>
        <begin position="195"/>
        <end position="217"/>
    </location>
</feature>
<evidence type="ECO:0000313" key="2">
    <source>
        <dbReference type="EMBL" id="SMO65333.1"/>
    </source>
</evidence>
<feature type="transmembrane region" description="Helical" evidence="1">
    <location>
        <begin position="155"/>
        <end position="175"/>
    </location>
</feature>
<proteinExistence type="predicted"/>
<reference evidence="2 3" key="1">
    <citation type="submission" date="2017-05" db="EMBL/GenBank/DDBJ databases">
        <authorList>
            <person name="Varghese N."/>
            <person name="Submissions S."/>
        </authorList>
    </citation>
    <scope>NUCLEOTIDE SEQUENCE [LARGE SCALE GENOMIC DNA]</scope>
    <source>
        <strain evidence="2 3">DSM 21342</strain>
    </source>
</reference>
<keyword evidence="1" id="KW-0812">Transmembrane</keyword>
<gene>
    <name evidence="2" type="ORF">SAMN06265350_105109</name>
</gene>
<dbReference type="EMBL" id="FXSZ01000005">
    <property type="protein sequence ID" value="SMO65333.1"/>
    <property type="molecule type" value="Genomic_DNA"/>
</dbReference>
<keyword evidence="3" id="KW-1185">Reference proteome</keyword>
<keyword evidence="1" id="KW-0472">Membrane</keyword>
<dbReference type="AlphaFoldDB" id="A0A521D0W1"/>
<evidence type="ECO:0000256" key="1">
    <source>
        <dbReference type="SAM" id="Phobius"/>
    </source>
</evidence>
<protein>
    <submittedName>
        <fullName evidence="2">Uncharacterized protein</fullName>
    </submittedName>
</protein>
<organism evidence="2 3">
    <name type="scientific">Solitalea koreensis</name>
    <dbReference type="NCBI Taxonomy" id="543615"/>
    <lineage>
        <taxon>Bacteria</taxon>
        <taxon>Pseudomonadati</taxon>
        <taxon>Bacteroidota</taxon>
        <taxon>Sphingobacteriia</taxon>
        <taxon>Sphingobacteriales</taxon>
        <taxon>Sphingobacteriaceae</taxon>
        <taxon>Solitalea</taxon>
    </lineage>
</organism>
<dbReference type="RefSeq" id="WP_142603650.1">
    <property type="nucleotide sequence ID" value="NZ_FXSZ01000005.1"/>
</dbReference>
<dbReference type="Proteomes" id="UP000315971">
    <property type="component" value="Unassembled WGS sequence"/>
</dbReference>
<feature type="transmembrane region" description="Helical" evidence="1">
    <location>
        <begin position="92"/>
        <end position="114"/>
    </location>
</feature>
<name>A0A521D0W1_9SPHI</name>